<evidence type="ECO:0000256" key="3">
    <source>
        <dbReference type="ARBA" id="ARBA00022576"/>
    </source>
</evidence>
<keyword evidence="10" id="KW-1185">Reference proteome</keyword>
<organism evidence="9 10">
    <name type="scientific">Tetraparma gracilis</name>
    <dbReference type="NCBI Taxonomy" id="2962635"/>
    <lineage>
        <taxon>Eukaryota</taxon>
        <taxon>Sar</taxon>
        <taxon>Stramenopiles</taxon>
        <taxon>Ochrophyta</taxon>
        <taxon>Bolidophyceae</taxon>
        <taxon>Parmales</taxon>
        <taxon>Triparmaceae</taxon>
        <taxon>Tetraparma</taxon>
    </lineage>
</organism>
<dbReference type="InterPro" id="IPR050596">
    <property type="entry name" value="AspAT/PAT-like"/>
</dbReference>
<gene>
    <name evidence="9" type="ORF">TeGR_g5871</name>
</gene>
<evidence type="ECO:0000256" key="1">
    <source>
        <dbReference type="ARBA" id="ARBA00001933"/>
    </source>
</evidence>
<keyword evidence="4" id="KW-0808">Transferase</keyword>
<proteinExistence type="inferred from homology"/>
<feature type="domain" description="Aminotransferase class I/classII large" evidence="8">
    <location>
        <begin position="97"/>
        <end position="443"/>
    </location>
</feature>
<dbReference type="Gene3D" id="3.40.640.10">
    <property type="entry name" value="Type I PLP-dependent aspartate aminotransferase-like (Major domain)"/>
    <property type="match status" value="1"/>
</dbReference>
<comment type="cofactor">
    <cofactor evidence="1">
        <name>pyridoxal 5'-phosphate</name>
        <dbReference type="ChEBI" id="CHEBI:597326"/>
    </cofactor>
</comment>
<feature type="chain" id="PRO_5046260102" description="Aminotransferase class I/classII large domain-containing protein" evidence="7">
    <location>
        <begin position="20"/>
        <end position="503"/>
    </location>
</feature>
<protein>
    <recommendedName>
        <fullName evidence="8">Aminotransferase class I/classII large domain-containing protein</fullName>
    </recommendedName>
</protein>
<evidence type="ECO:0000256" key="2">
    <source>
        <dbReference type="ARBA" id="ARBA00007441"/>
    </source>
</evidence>
<name>A0ABQ6M6D2_9STRA</name>
<keyword evidence="3" id="KW-0032">Aminotransferase</keyword>
<reference evidence="9 10" key="1">
    <citation type="journal article" date="2023" name="Commun. Biol.">
        <title>Genome analysis of Parmales, the sister group of diatoms, reveals the evolutionary specialization of diatoms from phago-mixotrophs to photoautotrophs.</title>
        <authorList>
            <person name="Ban H."/>
            <person name="Sato S."/>
            <person name="Yoshikawa S."/>
            <person name="Yamada K."/>
            <person name="Nakamura Y."/>
            <person name="Ichinomiya M."/>
            <person name="Sato N."/>
            <person name="Blanc-Mathieu R."/>
            <person name="Endo H."/>
            <person name="Kuwata A."/>
            <person name="Ogata H."/>
        </authorList>
    </citation>
    <scope>NUCLEOTIDE SEQUENCE [LARGE SCALE GENOMIC DNA]</scope>
</reference>
<feature type="signal peptide" evidence="7">
    <location>
        <begin position="1"/>
        <end position="19"/>
    </location>
</feature>
<evidence type="ECO:0000259" key="8">
    <source>
        <dbReference type="Pfam" id="PF00155"/>
    </source>
</evidence>
<dbReference type="InterPro" id="IPR004839">
    <property type="entry name" value="Aminotransferase_I/II_large"/>
</dbReference>
<accession>A0ABQ6M6D2</accession>
<keyword evidence="7" id="KW-0732">Signal</keyword>
<evidence type="ECO:0000256" key="5">
    <source>
        <dbReference type="ARBA" id="ARBA00022898"/>
    </source>
</evidence>
<dbReference type="Pfam" id="PF00155">
    <property type="entry name" value="Aminotran_1_2"/>
    <property type="match status" value="1"/>
</dbReference>
<dbReference type="SUPFAM" id="SSF53383">
    <property type="entry name" value="PLP-dependent transferases"/>
    <property type="match status" value="1"/>
</dbReference>
<feature type="compositionally biased region" description="Polar residues" evidence="6">
    <location>
        <begin position="108"/>
        <end position="120"/>
    </location>
</feature>
<dbReference type="PANTHER" id="PTHR46383:SF1">
    <property type="entry name" value="ASPARTATE AMINOTRANSFERASE"/>
    <property type="match status" value="1"/>
</dbReference>
<evidence type="ECO:0000256" key="7">
    <source>
        <dbReference type="SAM" id="SignalP"/>
    </source>
</evidence>
<evidence type="ECO:0000313" key="9">
    <source>
        <dbReference type="EMBL" id="GMI20383.1"/>
    </source>
</evidence>
<keyword evidence="5" id="KW-0663">Pyridoxal phosphate</keyword>
<dbReference type="Proteomes" id="UP001165060">
    <property type="component" value="Unassembled WGS sequence"/>
</dbReference>
<feature type="region of interest" description="Disordered" evidence="6">
    <location>
        <begin position="94"/>
        <end position="125"/>
    </location>
</feature>
<evidence type="ECO:0000256" key="4">
    <source>
        <dbReference type="ARBA" id="ARBA00022679"/>
    </source>
</evidence>
<dbReference type="EMBL" id="BRYB01001202">
    <property type="protein sequence ID" value="GMI20383.1"/>
    <property type="molecule type" value="Genomic_DNA"/>
</dbReference>
<dbReference type="InterPro" id="IPR015421">
    <property type="entry name" value="PyrdxlP-dep_Trfase_major"/>
</dbReference>
<dbReference type="PANTHER" id="PTHR46383">
    <property type="entry name" value="ASPARTATE AMINOTRANSFERASE"/>
    <property type="match status" value="1"/>
</dbReference>
<comment type="caution">
    <text evidence="9">The sequence shown here is derived from an EMBL/GenBank/DDBJ whole genome shotgun (WGS) entry which is preliminary data.</text>
</comment>
<dbReference type="CDD" id="cd00609">
    <property type="entry name" value="AAT_like"/>
    <property type="match status" value="1"/>
</dbReference>
<evidence type="ECO:0000256" key="6">
    <source>
        <dbReference type="SAM" id="MobiDB-lite"/>
    </source>
</evidence>
<sequence>MPPPLLLLLLLLLSPPSSAAPSPLPHAPSCLSAYASSHQNHTQSLLDVLSTPEVRAAAKAHSNLEDIQVMLPRTGVIYATTRAKEFGFKGAGDPDWGNLGQGAPETTAIPNQPERSFTIKSNEDEAEYGDVNGRADLRDAIAGYYNRMYRDGKKSQYTRRNVAVVPGGRAGLSRLMASLHNINVGFFIPEYTAYTQLLSEFAGISPVPVAHDGLHGVKTSAKHLREQIRNQGLGAFLMSNPANPTGTVVSGKMLKDYVDIAREEHCMFIMDEFYSHYIYSGNEKDSRGEARDFPTFSAAEFVDDVNVDPIVIVNGFTKNFRLPGWRVCWIVGPAHSIEVLSSIGSFMDGGPNNVLQEAACAYLEPDFVKKDALALQGHFREKRDYLLKELKALGIKVHKEPSGTFYIWADVSGLPAPLNNGVVFFEYCIRHKVIAVPGIFFDVNPLQRRKFHKSPWVDHLRMSYGPAWPNLKQAVAGMKDIIEMAKADKLPPLDSYEKTPSNE</sequence>
<comment type="similarity">
    <text evidence="2">Belongs to the class-I pyridoxal-phosphate-dependent aminotransferase family.</text>
</comment>
<dbReference type="InterPro" id="IPR015424">
    <property type="entry name" value="PyrdxlP-dep_Trfase"/>
</dbReference>
<evidence type="ECO:0000313" key="10">
    <source>
        <dbReference type="Proteomes" id="UP001165060"/>
    </source>
</evidence>